<dbReference type="InterPro" id="IPR009003">
    <property type="entry name" value="Peptidase_S1_PA"/>
</dbReference>
<keyword evidence="3" id="KW-1185">Reference proteome</keyword>
<feature type="non-terminal residue" evidence="2">
    <location>
        <position position="156"/>
    </location>
</feature>
<accession>A0ABW3M6M0</accession>
<comment type="caution">
    <text evidence="2">The sequence shown here is derived from an EMBL/GenBank/DDBJ whole genome shotgun (WGS) entry which is preliminary data.</text>
</comment>
<dbReference type="SUPFAM" id="SSF50494">
    <property type="entry name" value="Trypsin-like serine proteases"/>
    <property type="match status" value="1"/>
</dbReference>
<evidence type="ECO:0000256" key="1">
    <source>
        <dbReference type="SAM" id="SignalP"/>
    </source>
</evidence>
<name>A0ABW3M6M0_9PSEU</name>
<proteinExistence type="predicted"/>
<organism evidence="2 3">
    <name type="scientific">Kibdelosporangium lantanae</name>
    <dbReference type="NCBI Taxonomy" id="1497396"/>
    <lineage>
        <taxon>Bacteria</taxon>
        <taxon>Bacillati</taxon>
        <taxon>Actinomycetota</taxon>
        <taxon>Actinomycetes</taxon>
        <taxon>Pseudonocardiales</taxon>
        <taxon>Pseudonocardiaceae</taxon>
        <taxon>Kibdelosporangium</taxon>
    </lineage>
</organism>
<reference evidence="3" key="1">
    <citation type="journal article" date="2019" name="Int. J. Syst. Evol. Microbiol.">
        <title>The Global Catalogue of Microorganisms (GCM) 10K type strain sequencing project: providing services to taxonomists for standard genome sequencing and annotation.</title>
        <authorList>
            <consortium name="The Broad Institute Genomics Platform"/>
            <consortium name="The Broad Institute Genome Sequencing Center for Infectious Disease"/>
            <person name="Wu L."/>
            <person name="Ma J."/>
        </authorList>
    </citation>
    <scope>NUCLEOTIDE SEQUENCE [LARGE SCALE GENOMIC DNA]</scope>
    <source>
        <strain evidence="3">JCM 31486</strain>
    </source>
</reference>
<evidence type="ECO:0000313" key="2">
    <source>
        <dbReference type="EMBL" id="MFD1045547.1"/>
    </source>
</evidence>
<dbReference type="EMBL" id="JBHTIS010000334">
    <property type="protein sequence ID" value="MFD1045547.1"/>
    <property type="molecule type" value="Genomic_DNA"/>
</dbReference>
<protein>
    <recommendedName>
        <fullName evidence="4">Peptidase S1 domain-containing protein</fullName>
    </recommendedName>
</protein>
<sequence>MKSNRLVVTLAVSGLLFPLVAGPAGAITNGRDKSEADMVAHYRSGGFGTVRIDVGNGERSCTGTHIRGDLLYTLPEPDDGWVLTAASCFADNPSQDYHVQAGPPKKPSKIIFDRDDGPVEGWEFPIVNLVPRSDRDLVLAEVKGTNTRTSAHIAAT</sequence>
<dbReference type="Proteomes" id="UP001597045">
    <property type="component" value="Unassembled WGS sequence"/>
</dbReference>
<evidence type="ECO:0000313" key="3">
    <source>
        <dbReference type="Proteomes" id="UP001597045"/>
    </source>
</evidence>
<feature type="chain" id="PRO_5046714992" description="Peptidase S1 domain-containing protein" evidence="1">
    <location>
        <begin position="27"/>
        <end position="156"/>
    </location>
</feature>
<evidence type="ECO:0008006" key="4">
    <source>
        <dbReference type="Google" id="ProtNLM"/>
    </source>
</evidence>
<feature type="signal peptide" evidence="1">
    <location>
        <begin position="1"/>
        <end position="26"/>
    </location>
</feature>
<keyword evidence="1" id="KW-0732">Signal</keyword>
<gene>
    <name evidence="2" type="ORF">ACFQ1S_08135</name>
</gene>